<dbReference type="Gramene" id="ORUFI07G12570.2">
    <property type="protein sequence ID" value="ORUFI07G12570.2"/>
    <property type="gene ID" value="ORUFI07G12570"/>
</dbReference>
<dbReference type="EnsemblPlants" id="ORUFI07G12570.2">
    <property type="protein sequence ID" value="ORUFI07G12570.2"/>
    <property type="gene ID" value="ORUFI07G12570"/>
</dbReference>
<evidence type="ECO:0000313" key="2">
    <source>
        <dbReference type="Proteomes" id="UP000008022"/>
    </source>
</evidence>
<organism evidence="1 2">
    <name type="scientific">Oryza rufipogon</name>
    <name type="common">Brownbeard rice</name>
    <name type="synonym">Asian wild rice</name>
    <dbReference type="NCBI Taxonomy" id="4529"/>
    <lineage>
        <taxon>Eukaryota</taxon>
        <taxon>Viridiplantae</taxon>
        <taxon>Streptophyta</taxon>
        <taxon>Embryophyta</taxon>
        <taxon>Tracheophyta</taxon>
        <taxon>Spermatophyta</taxon>
        <taxon>Magnoliopsida</taxon>
        <taxon>Liliopsida</taxon>
        <taxon>Poales</taxon>
        <taxon>Poaceae</taxon>
        <taxon>BOP clade</taxon>
        <taxon>Oryzoideae</taxon>
        <taxon>Oryzeae</taxon>
        <taxon>Oryzinae</taxon>
        <taxon>Oryza</taxon>
    </lineage>
</organism>
<dbReference type="InterPro" id="IPR038765">
    <property type="entry name" value="Papain-like_cys_pep_sf"/>
</dbReference>
<dbReference type="SUPFAM" id="SSF54001">
    <property type="entry name" value="Cysteine proteinases"/>
    <property type="match status" value="1"/>
</dbReference>
<dbReference type="PROSITE" id="PS51257">
    <property type="entry name" value="PROKAR_LIPOPROTEIN"/>
    <property type="match status" value="1"/>
</dbReference>
<reference evidence="1" key="2">
    <citation type="submission" date="2015-06" db="UniProtKB">
        <authorList>
            <consortium name="EnsemblPlants"/>
        </authorList>
    </citation>
    <scope>IDENTIFICATION</scope>
</reference>
<sequence>MDYKDYNIILILLDGNRTCLATNGVTSISSCGLFMLKIMENWTGESLSRSITQEDITLFRFKLAAVITTGEQSKDTKDSDDDVVILGSHQRKFNSKRDIYETKEVNKKYSSLLFVVATMSKQELISGLLHYIQ</sequence>
<dbReference type="HOGENOM" id="CLU_1910102_0_0_1"/>
<name>A0A0E0Q7G9_ORYRU</name>
<keyword evidence="2" id="KW-1185">Reference proteome</keyword>
<proteinExistence type="predicted"/>
<accession>A0A0E0Q7G9</accession>
<dbReference type="Gene3D" id="3.40.395.10">
    <property type="entry name" value="Adenoviral Proteinase, Chain A"/>
    <property type="match status" value="1"/>
</dbReference>
<reference evidence="2" key="1">
    <citation type="submission" date="2013-06" db="EMBL/GenBank/DDBJ databases">
        <authorList>
            <person name="Zhao Q."/>
        </authorList>
    </citation>
    <scope>NUCLEOTIDE SEQUENCE</scope>
    <source>
        <strain evidence="2">cv. W1943</strain>
    </source>
</reference>
<protein>
    <submittedName>
        <fullName evidence="1">Uncharacterized protein</fullName>
    </submittedName>
</protein>
<evidence type="ECO:0000313" key="1">
    <source>
        <dbReference type="EnsemblPlants" id="ORUFI07G12570.2"/>
    </source>
</evidence>
<dbReference type="AlphaFoldDB" id="A0A0E0Q7G9"/>
<dbReference type="Proteomes" id="UP000008022">
    <property type="component" value="Unassembled WGS sequence"/>
</dbReference>